<name>A0A9X1CCS4_9BACI</name>
<dbReference type="RefSeq" id="WP_245347758.1">
    <property type="nucleotide sequence ID" value="NZ_JAGGMB010000008.1"/>
</dbReference>
<dbReference type="SUPFAM" id="SSF81593">
    <property type="entry name" value="Nucleotidyltransferase substrate binding subunit/domain"/>
    <property type="match status" value="1"/>
</dbReference>
<reference evidence="1" key="1">
    <citation type="submission" date="2021-03" db="EMBL/GenBank/DDBJ databases">
        <title>Genomic Encyclopedia of Type Strains, Phase IV (KMG-IV): sequencing the most valuable type-strain genomes for metagenomic binning, comparative biology and taxonomic classification.</title>
        <authorList>
            <person name="Goeker M."/>
        </authorList>
    </citation>
    <scope>NUCLEOTIDE SEQUENCE</scope>
    <source>
        <strain evidence="1">DSM 107338</strain>
    </source>
</reference>
<dbReference type="InterPro" id="IPR010235">
    <property type="entry name" value="HepT"/>
</dbReference>
<comment type="caution">
    <text evidence="1">The sequence shown here is derived from an EMBL/GenBank/DDBJ whole genome shotgun (WGS) entry which is preliminary data.</text>
</comment>
<gene>
    <name evidence="1" type="ORF">J2Z64_002575</name>
</gene>
<dbReference type="AlphaFoldDB" id="A0A9X1CCS4"/>
<evidence type="ECO:0000313" key="2">
    <source>
        <dbReference type="Proteomes" id="UP001138793"/>
    </source>
</evidence>
<organism evidence="1 2">
    <name type="scientific">Oceanobacillus polygoni</name>
    <dbReference type="NCBI Taxonomy" id="1235259"/>
    <lineage>
        <taxon>Bacteria</taxon>
        <taxon>Bacillati</taxon>
        <taxon>Bacillota</taxon>
        <taxon>Bacilli</taxon>
        <taxon>Bacillales</taxon>
        <taxon>Bacillaceae</taxon>
        <taxon>Oceanobacillus</taxon>
    </lineage>
</organism>
<evidence type="ECO:0000313" key="1">
    <source>
        <dbReference type="EMBL" id="MBP2078311.1"/>
    </source>
</evidence>
<dbReference type="Proteomes" id="UP001138793">
    <property type="component" value="Unassembled WGS sequence"/>
</dbReference>
<protein>
    <submittedName>
        <fullName evidence="1">Nucleotidyltransferase substrate binding protein (TIGR01987 family)</fullName>
    </submittedName>
</protein>
<dbReference type="Pfam" id="PF08780">
    <property type="entry name" value="NTase_sub_bind"/>
    <property type="match status" value="1"/>
</dbReference>
<keyword evidence="2" id="KW-1185">Reference proteome</keyword>
<proteinExistence type="predicted"/>
<accession>A0A9X1CCS4</accession>
<sequence length="81" mass="9550">MLSKVFKATGLEIHNPRGRYKQAFKEGLIDDIDTWNEILISRNKTAHIYSEKDYENIKNKIIPDYVEAIENLLVKIKERVM</sequence>
<dbReference type="Gene3D" id="1.20.120.330">
    <property type="entry name" value="Nucleotidyltransferases domain 2"/>
    <property type="match status" value="1"/>
</dbReference>
<dbReference type="EMBL" id="JAGGMB010000008">
    <property type="protein sequence ID" value="MBP2078311.1"/>
    <property type="molecule type" value="Genomic_DNA"/>
</dbReference>